<name>A0ABU7D8J7_9TELE</name>
<comment type="caution">
    <text evidence="1">The sequence shown here is derived from an EMBL/GenBank/DDBJ whole genome shotgun (WGS) entry which is preliminary data.</text>
</comment>
<accession>A0ABU7D8J7</accession>
<dbReference type="Proteomes" id="UP001352852">
    <property type="component" value="Unassembled WGS sequence"/>
</dbReference>
<protein>
    <submittedName>
        <fullName evidence="1">Uncharacterized protein</fullName>
    </submittedName>
</protein>
<feature type="non-terminal residue" evidence="1">
    <location>
        <position position="1"/>
    </location>
</feature>
<organism evidence="1 2">
    <name type="scientific">Characodon lateralis</name>
    <dbReference type="NCBI Taxonomy" id="208331"/>
    <lineage>
        <taxon>Eukaryota</taxon>
        <taxon>Metazoa</taxon>
        <taxon>Chordata</taxon>
        <taxon>Craniata</taxon>
        <taxon>Vertebrata</taxon>
        <taxon>Euteleostomi</taxon>
        <taxon>Actinopterygii</taxon>
        <taxon>Neopterygii</taxon>
        <taxon>Teleostei</taxon>
        <taxon>Neoteleostei</taxon>
        <taxon>Acanthomorphata</taxon>
        <taxon>Ovalentaria</taxon>
        <taxon>Atherinomorphae</taxon>
        <taxon>Cyprinodontiformes</taxon>
        <taxon>Goodeidae</taxon>
        <taxon>Characodon</taxon>
    </lineage>
</organism>
<evidence type="ECO:0000313" key="1">
    <source>
        <dbReference type="EMBL" id="MED6271497.1"/>
    </source>
</evidence>
<reference evidence="1 2" key="1">
    <citation type="submission" date="2021-06" db="EMBL/GenBank/DDBJ databases">
        <authorList>
            <person name="Palmer J.M."/>
        </authorList>
    </citation>
    <scope>NUCLEOTIDE SEQUENCE [LARGE SCALE GENOMIC DNA]</scope>
    <source>
        <strain evidence="1 2">CL_MEX2019</strain>
        <tissue evidence="1">Muscle</tissue>
    </source>
</reference>
<sequence>QSSFVSRRRRFSPASAALDTLYFNLWIFLPYSFYIKDVFTQKKLPTKLHQTWLPPPPSNIGAAIPPVTQRAWTDSMTSRSHLWSHPV</sequence>
<gene>
    <name evidence="1" type="ORF">CHARACLAT_020866</name>
</gene>
<keyword evidence="2" id="KW-1185">Reference proteome</keyword>
<dbReference type="EMBL" id="JAHUTJ010018392">
    <property type="protein sequence ID" value="MED6271497.1"/>
    <property type="molecule type" value="Genomic_DNA"/>
</dbReference>
<proteinExistence type="predicted"/>
<evidence type="ECO:0000313" key="2">
    <source>
        <dbReference type="Proteomes" id="UP001352852"/>
    </source>
</evidence>